<dbReference type="SUPFAM" id="SSF48264">
    <property type="entry name" value="Cytochrome P450"/>
    <property type="match status" value="1"/>
</dbReference>
<dbReference type="PANTHER" id="PTHR47952">
    <property type="entry name" value="TRYPTAMINE 5-HYDROXYLASE"/>
    <property type="match status" value="1"/>
</dbReference>
<protein>
    <recommendedName>
        <fullName evidence="3">Cytochrome P450</fullName>
    </recommendedName>
</protein>
<dbReference type="GO" id="GO:0004497">
    <property type="term" value="F:monooxygenase activity"/>
    <property type="evidence" value="ECO:0007669"/>
    <property type="project" value="InterPro"/>
</dbReference>
<accession>A0A6A6KCR3</accession>
<dbReference type="GO" id="GO:0016705">
    <property type="term" value="F:oxidoreductase activity, acting on paired donors, with incorporation or reduction of molecular oxygen"/>
    <property type="evidence" value="ECO:0007669"/>
    <property type="project" value="InterPro"/>
</dbReference>
<keyword evidence="2" id="KW-1185">Reference proteome</keyword>
<dbReference type="PANTHER" id="PTHR47952:SF1">
    <property type="entry name" value="TRYPTAMINE 5-HYDROXYLASE"/>
    <property type="match status" value="1"/>
</dbReference>
<evidence type="ECO:0000313" key="2">
    <source>
        <dbReference type="Proteomes" id="UP000467840"/>
    </source>
</evidence>
<evidence type="ECO:0000313" key="1">
    <source>
        <dbReference type="EMBL" id="KAF2286557.1"/>
    </source>
</evidence>
<dbReference type="GO" id="GO:0020037">
    <property type="term" value="F:heme binding"/>
    <property type="evidence" value="ECO:0007669"/>
    <property type="project" value="InterPro"/>
</dbReference>
<organism evidence="1 2">
    <name type="scientific">Hevea brasiliensis</name>
    <name type="common">Para rubber tree</name>
    <name type="synonym">Siphonia brasiliensis</name>
    <dbReference type="NCBI Taxonomy" id="3981"/>
    <lineage>
        <taxon>Eukaryota</taxon>
        <taxon>Viridiplantae</taxon>
        <taxon>Streptophyta</taxon>
        <taxon>Embryophyta</taxon>
        <taxon>Tracheophyta</taxon>
        <taxon>Spermatophyta</taxon>
        <taxon>Magnoliopsida</taxon>
        <taxon>eudicotyledons</taxon>
        <taxon>Gunneridae</taxon>
        <taxon>Pentapetalae</taxon>
        <taxon>rosids</taxon>
        <taxon>fabids</taxon>
        <taxon>Malpighiales</taxon>
        <taxon>Euphorbiaceae</taxon>
        <taxon>Crotonoideae</taxon>
        <taxon>Micrandreae</taxon>
        <taxon>Hevea</taxon>
    </lineage>
</organism>
<dbReference type="EMBL" id="JAAGAX010000017">
    <property type="protein sequence ID" value="KAF2286557.1"/>
    <property type="molecule type" value="Genomic_DNA"/>
</dbReference>
<dbReference type="Gene3D" id="1.10.630.10">
    <property type="entry name" value="Cytochrome P450"/>
    <property type="match status" value="1"/>
</dbReference>
<sequence>MNFVDVLLRVQKRKDLEVPITDDNLKALVLVSYDQVLIINDDNLDPHLNYSAILGSRFQVPTLWGGRRGCPGYTFGLSAIEIALARLQYYFDWALPHGVEADDVDLSEIFGLATRKKTALVLVPTANKDYQFQGDDF</sequence>
<comment type="caution">
    <text evidence="1">The sequence shown here is derived from an EMBL/GenBank/DDBJ whole genome shotgun (WGS) entry which is preliminary data.</text>
</comment>
<dbReference type="AlphaFoldDB" id="A0A6A6KCR3"/>
<gene>
    <name evidence="1" type="ORF">GH714_017643</name>
</gene>
<evidence type="ECO:0008006" key="3">
    <source>
        <dbReference type="Google" id="ProtNLM"/>
    </source>
</evidence>
<dbReference type="GO" id="GO:0005506">
    <property type="term" value="F:iron ion binding"/>
    <property type="evidence" value="ECO:0007669"/>
    <property type="project" value="InterPro"/>
</dbReference>
<dbReference type="Proteomes" id="UP000467840">
    <property type="component" value="Chromosome 3"/>
</dbReference>
<dbReference type="InterPro" id="IPR036396">
    <property type="entry name" value="Cyt_P450_sf"/>
</dbReference>
<reference evidence="1 2" key="1">
    <citation type="journal article" date="2020" name="Mol. Plant">
        <title>The Chromosome-Based Rubber Tree Genome Provides New Insights into Spurge Genome Evolution and Rubber Biosynthesis.</title>
        <authorList>
            <person name="Liu J."/>
            <person name="Shi C."/>
            <person name="Shi C.C."/>
            <person name="Li W."/>
            <person name="Zhang Q.J."/>
            <person name="Zhang Y."/>
            <person name="Li K."/>
            <person name="Lu H.F."/>
            <person name="Shi C."/>
            <person name="Zhu S.T."/>
            <person name="Xiao Z.Y."/>
            <person name="Nan H."/>
            <person name="Yue Y."/>
            <person name="Zhu X.G."/>
            <person name="Wu Y."/>
            <person name="Hong X.N."/>
            <person name="Fan G.Y."/>
            <person name="Tong Y."/>
            <person name="Zhang D."/>
            <person name="Mao C.L."/>
            <person name="Liu Y.L."/>
            <person name="Hao S.J."/>
            <person name="Liu W.Q."/>
            <person name="Lv M.Q."/>
            <person name="Zhang H.B."/>
            <person name="Liu Y."/>
            <person name="Hu-Tang G.R."/>
            <person name="Wang J.P."/>
            <person name="Wang J.H."/>
            <person name="Sun Y.H."/>
            <person name="Ni S.B."/>
            <person name="Chen W.B."/>
            <person name="Zhang X.C."/>
            <person name="Jiao Y.N."/>
            <person name="Eichler E.E."/>
            <person name="Li G.H."/>
            <person name="Liu X."/>
            <person name="Gao L.Z."/>
        </authorList>
    </citation>
    <scope>NUCLEOTIDE SEQUENCE [LARGE SCALE GENOMIC DNA]</scope>
    <source>
        <strain evidence="2">cv. GT1</strain>
        <tissue evidence="1">Leaf</tissue>
    </source>
</reference>
<proteinExistence type="predicted"/>
<name>A0A6A6KCR3_HEVBR</name>